<dbReference type="Pfam" id="PF00082">
    <property type="entry name" value="Peptidase_S8"/>
    <property type="match status" value="1"/>
</dbReference>
<dbReference type="AlphaFoldDB" id="A0AAD3TP11"/>
<feature type="chain" id="PRO_5042188369" description="Serine protease" evidence="7">
    <location>
        <begin position="18"/>
        <end position="497"/>
    </location>
</feature>
<evidence type="ECO:0000313" key="11">
    <source>
        <dbReference type="Proteomes" id="UP001222932"/>
    </source>
</evidence>
<keyword evidence="11" id="KW-1185">Reference proteome</keyword>
<dbReference type="InterPro" id="IPR023828">
    <property type="entry name" value="Peptidase_S8_Ser-AS"/>
</dbReference>
<reference evidence="10" key="1">
    <citation type="journal article" date="2023" name="BMC Genomics">
        <title>Chromosome-level genome assemblies of Cutaneotrichosporon spp. (Trichosporonales, Basidiomycota) reveal imbalanced evolution between nucleotide sequences and chromosome synteny.</title>
        <authorList>
            <person name="Kobayashi Y."/>
            <person name="Kayamori A."/>
            <person name="Aoki K."/>
            <person name="Shiwa Y."/>
            <person name="Matsutani M."/>
            <person name="Fujita N."/>
            <person name="Sugita T."/>
            <person name="Iwasaki W."/>
            <person name="Tanaka N."/>
            <person name="Takashima M."/>
        </authorList>
    </citation>
    <scope>NUCLEOTIDE SEQUENCE</scope>
    <source>
        <strain evidence="10">HIS016</strain>
    </source>
</reference>
<dbReference type="GO" id="GO:0004252">
    <property type="term" value="F:serine-type endopeptidase activity"/>
    <property type="evidence" value="ECO:0007669"/>
    <property type="project" value="UniProtKB-UniRule"/>
</dbReference>
<dbReference type="GO" id="GO:0005615">
    <property type="term" value="C:extracellular space"/>
    <property type="evidence" value="ECO:0007669"/>
    <property type="project" value="TreeGrafter"/>
</dbReference>
<feature type="signal peptide" evidence="7">
    <location>
        <begin position="1"/>
        <end position="17"/>
    </location>
</feature>
<dbReference type="InterPro" id="IPR000209">
    <property type="entry name" value="Peptidase_S8/S53_dom"/>
</dbReference>
<dbReference type="SUPFAM" id="SSF52743">
    <property type="entry name" value="Subtilisin-like"/>
    <property type="match status" value="1"/>
</dbReference>
<dbReference type="GO" id="GO:0006508">
    <property type="term" value="P:proteolysis"/>
    <property type="evidence" value="ECO:0007669"/>
    <property type="project" value="UniProtKB-KW"/>
</dbReference>
<evidence type="ECO:0000256" key="7">
    <source>
        <dbReference type="SAM" id="SignalP"/>
    </source>
</evidence>
<dbReference type="InterPro" id="IPR015500">
    <property type="entry name" value="Peptidase_S8_subtilisin-rel"/>
</dbReference>
<dbReference type="PRINTS" id="PR00723">
    <property type="entry name" value="SUBTILISIN"/>
</dbReference>
<evidence type="ECO:0000256" key="4">
    <source>
        <dbReference type="ARBA" id="ARBA00022825"/>
    </source>
</evidence>
<reference evidence="10" key="2">
    <citation type="submission" date="2023-06" db="EMBL/GenBank/DDBJ databases">
        <authorList>
            <person name="Kobayashi Y."/>
            <person name="Kayamori A."/>
            <person name="Aoki K."/>
            <person name="Shiwa Y."/>
            <person name="Fujita N."/>
            <person name="Sugita T."/>
            <person name="Iwasaki W."/>
            <person name="Tanaka N."/>
            <person name="Takashima M."/>
        </authorList>
    </citation>
    <scope>NUCLEOTIDE SEQUENCE</scope>
    <source>
        <strain evidence="10">HIS016</strain>
    </source>
</reference>
<dbReference type="InterPro" id="IPR023827">
    <property type="entry name" value="Peptidase_S8_Asp-AS"/>
</dbReference>
<comment type="similarity">
    <text evidence="1 5 6">Belongs to the peptidase S8 family.</text>
</comment>
<dbReference type="EMBL" id="BTCM01000001">
    <property type="protein sequence ID" value="GMK53892.1"/>
    <property type="molecule type" value="Genomic_DNA"/>
</dbReference>
<keyword evidence="3 5" id="KW-0378">Hydrolase</keyword>
<keyword evidence="4 5" id="KW-0720">Serine protease</keyword>
<protein>
    <recommendedName>
        <fullName evidence="12">Serine protease</fullName>
    </recommendedName>
</protein>
<feature type="active site" description="Charge relay system" evidence="5">
    <location>
        <position position="211"/>
    </location>
</feature>
<dbReference type="PROSITE" id="PS00136">
    <property type="entry name" value="SUBTILASE_ASP"/>
    <property type="match status" value="1"/>
</dbReference>
<dbReference type="InterPro" id="IPR036852">
    <property type="entry name" value="Peptidase_S8/S53_dom_sf"/>
</dbReference>
<dbReference type="PROSITE" id="PS00138">
    <property type="entry name" value="SUBTILASE_SER"/>
    <property type="match status" value="1"/>
</dbReference>
<evidence type="ECO:0000259" key="8">
    <source>
        <dbReference type="Pfam" id="PF00082"/>
    </source>
</evidence>
<feature type="active site" description="Charge relay system" evidence="5">
    <location>
        <position position="381"/>
    </location>
</feature>
<dbReference type="PANTHER" id="PTHR43806">
    <property type="entry name" value="PEPTIDASE S8"/>
    <property type="match status" value="1"/>
</dbReference>
<accession>A0AAD3TP11</accession>
<feature type="domain" description="Peptidase S8/S53" evidence="8">
    <location>
        <begin position="170"/>
        <end position="398"/>
    </location>
</feature>
<dbReference type="Pfam" id="PF05922">
    <property type="entry name" value="Inhibitor_I9"/>
    <property type="match status" value="1"/>
</dbReference>
<keyword evidence="7" id="KW-0732">Signal</keyword>
<gene>
    <name evidence="10" type="primary">PRB1</name>
    <name evidence="10" type="ORF">CspeluHIS016_0104780</name>
</gene>
<dbReference type="CDD" id="cd04077">
    <property type="entry name" value="Peptidases_S8_PCSK9_ProteinaseK_like"/>
    <property type="match status" value="1"/>
</dbReference>
<dbReference type="Proteomes" id="UP001222932">
    <property type="component" value="Unassembled WGS sequence"/>
</dbReference>
<dbReference type="InterPro" id="IPR034193">
    <property type="entry name" value="PCSK9_ProteinaseK-like"/>
</dbReference>
<evidence type="ECO:0000256" key="3">
    <source>
        <dbReference type="ARBA" id="ARBA00022801"/>
    </source>
</evidence>
<feature type="domain" description="Inhibitor I9" evidence="9">
    <location>
        <begin position="39"/>
        <end position="120"/>
    </location>
</feature>
<comment type="caution">
    <text evidence="10">The sequence shown here is derived from an EMBL/GenBank/DDBJ whole genome shotgun (WGS) entry which is preliminary data.</text>
</comment>
<evidence type="ECO:0000256" key="2">
    <source>
        <dbReference type="ARBA" id="ARBA00022670"/>
    </source>
</evidence>
<dbReference type="InterPro" id="IPR037045">
    <property type="entry name" value="S8pro/Inhibitor_I9_sf"/>
</dbReference>
<dbReference type="FunFam" id="3.40.50.200:FF:000007">
    <property type="entry name" value="Subtilisin-like serine protease"/>
    <property type="match status" value="1"/>
</dbReference>
<proteinExistence type="inferred from homology"/>
<evidence type="ECO:0008006" key="12">
    <source>
        <dbReference type="Google" id="ProtNLM"/>
    </source>
</evidence>
<dbReference type="InterPro" id="IPR010259">
    <property type="entry name" value="S8pro/Inhibitor_I9"/>
</dbReference>
<evidence type="ECO:0000313" key="10">
    <source>
        <dbReference type="EMBL" id="GMK53892.1"/>
    </source>
</evidence>
<dbReference type="InterPro" id="IPR050131">
    <property type="entry name" value="Peptidase_S8_subtilisin-like"/>
</dbReference>
<evidence type="ECO:0000259" key="9">
    <source>
        <dbReference type="Pfam" id="PF05922"/>
    </source>
</evidence>
<dbReference type="PROSITE" id="PS00137">
    <property type="entry name" value="SUBTILASE_HIS"/>
    <property type="match status" value="1"/>
</dbReference>
<organism evidence="10 11">
    <name type="scientific">Cutaneotrichosporon spelunceum</name>
    <dbReference type="NCBI Taxonomy" id="1672016"/>
    <lineage>
        <taxon>Eukaryota</taxon>
        <taxon>Fungi</taxon>
        <taxon>Dikarya</taxon>
        <taxon>Basidiomycota</taxon>
        <taxon>Agaricomycotina</taxon>
        <taxon>Tremellomycetes</taxon>
        <taxon>Trichosporonales</taxon>
        <taxon>Trichosporonaceae</taxon>
        <taxon>Cutaneotrichosporon</taxon>
    </lineage>
</organism>
<dbReference type="PROSITE" id="PS51892">
    <property type="entry name" value="SUBTILASE"/>
    <property type="match status" value="1"/>
</dbReference>
<evidence type="ECO:0000256" key="6">
    <source>
        <dbReference type="RuleBase" id="RU003355"/>
    </source>
</evidence>
<dbReference type="Gene3D" id="3.40.50.200">
    <property type="entry name" value="Peptidase S8/S53 domain"/>
    <property type="match status" value="1"/>
</dbReference>
<name>A0AAD3TP11_9TREE</name>
<keyword evidence="2 5" id="KW-0645">Protease</keyword>
<feature type="active site" description="Charge relay system" evidence="5">
    <location>
        <position position="179"/>
    </location>
</feature>
<dbReference type="InterPro" id="IPR022398">
    <property type="entry name" value="Peptidase_S8_His-AS"/>
</dbReference>
<dbReference type="SUPFAM" id="SSF54897">
    <property type="entry name" value="Protease propeptides/inhibitors"/>
    <property type="match status" value="1"/>
</dbReference>
<evidence type="ECO:0000256" key="5">
    <source>
        <dbReference type="PROSITE-ProRule" id="PRU01240"/>
    </source>
</evidence>
<dbReference type="Gene3D" id="3.30.70.80">
    <property type="entry name" value="Peptidase S8 propeptide/proteinase inhibitor I9"/>
    <property type="match status" value="1"/>
</dbReference>
<evidence type="ECO:0000256" key="1">
    <source>
        <dbReference type="ARBA" id="ARBA00011073"/>
    </source>
</evidence>
<sequence>MRLSFAILFSLLPAILATPIHHQAGLAPLSTEGKTIDNSYIIVFKKDVSAAQLAIHLNAVQSLQSAHPLVGGDDGVTQVWAPTKMNGFVGYAGKFSEDTLNEIRKSPEVAYVEMDQIVHTTDDVHGVDAPFMGSEIGVQKGAPWGLARISHRDRLTFGTFNKYEYNTDGGEGVTAYVIDTGVNIKHVEFEGRARWGKTIPRNDQDVDGNGHGTHCAGTVASGKYGVAKKAEIVAVKVLGSNGSGTMADVVSGVVWAAEDAAKRAALAARELALTGKTKFKGSVANMSLGGGKARSLDEAVDAAVESGLHFAVAAGNDNKDACDFSPAASKLALTVGASTITDQRAYFSNHGKCVDIFAPGLNILSTWTGSREATNTISGTSMASPHICGLLAYLISIEGSDTFTMLAGPEEPEELIETPSSSVYGDAYQLLPEWAQMFLPDPDSEEVIELSRSTNTPSKITPRRLKKALIALATPGKLSDLPPATINLLAFNNVTRS</sequence>
<dbReference type="PANTHER" id="PTHR43806:SF11">
    <property type="entry name" value="CEREVISIN-RELATED"/>
    <property type="match status" value="1"/>
</dbReference>